<gene>
    <name evidence="2" type="ORF">OC842_004416</name>
</gene>
<comment type="caution">
    <text evidence="2">The sequence shown here is derived from an EMBL/GenBank/DDBJ whole genome shotgun (WGS) entry which is preliminary data.</text>
</comment>
<reference evidence="2" key="1">
    <citation type="journal article" date="2023" name="PhytoFront">
        <title>Draft Genome Resources of Seven Strains of Tilletia horrida, Causal Agent of Kernel Smut of Rice.</title>
        <authorList>
            <person name="Khanal S."/>
            <person name="Antony Babu S."/>
            <person name="Zhou X.G."/>
        </authorList>
    </citation>
    <scope>NUCLEOTIDE SEQUENCE</scope>
    <source>
        <strain evidence="2">TX3</strain>
    </source>
</reference>
<dbReference type="EMBL" id="JAPDMQ010000260">
    <property type="protein sequence ID" value="KAK0528878.1"/>
    <property type="molecule type" value="Genomic_DNA"/>
</dbReference>
<keyword evidence="3" id="KW-1185">Reference proteome</keyword>
<keyword evidence="1" id="KW-0732">Signal</keyword>
<accession>A0AAN6GC36</accession>
<evidence type="ECO:0008006" key="4">
    <source>
        <dbReference type="Google" id="ProtNLM"/>
    </source>
</evidence>
<feature type="signal peptide" evidence="1">
    <location>
        <begin position="1"/>
        <end position="21"/>
    </location>
</feature>
<dbReference type="Proteomes" id="UP001176521">
    <property type="component" value="Unassembled WGS sequence"/>
</dbReference>
<proteinExistence type="predicted"/>
<sequence length="150" mass="15422">MHSFSFATLITLAAALSSTNASVLRVRDEPKLECGVTGDAPLEACRAINLDNINTSNTCDIGIGGNKHHVLSCASLPGSSGGGALDCCVYSTVDNWRPDILKDIVGKILDGCGAPDNADQPGGTVNGRYYDEGGQRICIGNGDGCTDCAS</sequence>
<organism evidence="2 3">
    <name type="scientific">Tilletia horrida</name>
    <dbReference type="NCBI Taxonomy" id="155126"/>
    <lineage>
        <taxon>Eukaryota</taxon>
        <taxon>Fungi</taxon>
        <taxon>Dikarya</taxon>
        <taxon>Basidiomycota</taxon>
        <taxon>Ustilaginomycotina</taxon>
        <taxon>Exobasidiomycetes</taxon>
        <taxon>Tilletiales</taxon>
        <taxon>Tilletiaceae</taxon>
        <taxon>Tilletia</taxon>
    </lineage>
</organism>
<dbReference type="AlphaFoldDB" id="A0AAN6GC36"/>
<feature type="chain" id="PRO_5042965118" description="Hydrophobin" evidence="1">
    <location>
        <begin position="22"/>
        <end position="150"/>
    </location>
</feature>
<evidence type="ECO:0000256" key="1">
    <source>
        <dbReference type="SAM" id="SignalP"/>
    </source>
</evidence>
<evidence type="ECO:0000313" key="3">
    <source>
        <dbReference type="Proteomes" id="UP001176521"/>
    </source>
</evidence>
<name>A0AAN6GC36_9BASI</name>
<protein>
    <recommendedName>
        <fullName evidence="4">Hydrophobin</fullName>
    </recommendedName>
</protein>
<evidence type="ECO:0000313" key="2">
    <source>
        <dbReference type="EMBL" id="KAK0528878.1"/>
    </source>
</evidence>